<accession>A0A9D2P3V4</accession>
<dbReference type="InterPro" id="IPR054216">
    <property type="entry name" value="DUF6930"/>
</dbReference>
<dbReference type="InterPro" id="IPR024047">
    <property type="entry name" value="MM3350-like_sf"/>
</dbReference>
<sequence length="569" mass="66084">MKAYQLKVSIKNAHPPIWRRCIVPAGITFSQLGVLLNEIMGWNGSHLFSFEFRDLGMRIEEITDDDWTVFGPDAEEATETLIDPFMEHTKWFTYIYDFGDDWEHRVDVESVLTDFDEMHPVVVKAKGACPFEDCGGLYGYYHILKVLEDPAHEEYEETAEWLENTGYTTDEFDPAFYDMDEMNRKLEQFFQIRLVNKLDTSCAAALYEKLFMKDDGFLDVMEINENEQYRKTSEAAERKEAGLEEWRALYEAAMAVKELKPWETFYDMDLITLDGGWEEEVYASILGRSGECYGITIYEGLDGLNDFMMLTLSDHMNIPSDFAMACQNNLTCYWGNREEMSEEQRRIVKELGYKFRGKNQWLYFLSFKKGYFPYNMDQNEVRRMTSYLALLKDAILYYRDHQIQVKFEAEETFVYSAKGKKVTGEAKPLPFTGHNFPVLTLTDKEVLEELRNSEKCSAVLEADIISLNAGVQDVVYDRPANPWICLLADAQSGMILEVEMTGPEDDEKIILAEELLSFISQHGVPKEIRVRNVLIEAILEQVCKESGIKLRRVKRLPNVEEFMENMKKI</sequence>
<evidence type="ECO:0000259" key="1">
    <source>
        <dbReference type="Pfam" id="PF07929"/>
    </source>
</evidence>
<dbReference type="SUPFAM" id="SSF159941">
    <property type="entry name" value="MM3350-like"/>
    <property type="match status" value="1"/>
</dbReference>
<gene>
    <name evidence="4" type="ORF">H9756_08100</name>
</gene>
<dbReference type="Pfam" id="PF23988">
    <property type="entry name" value="DUF7309"/>
    <property type="match status" value="1"/>
</dbReference>
<proteinExistence type="predicted"/>
<evidence type="ECO:0000259" key="3">
    <source>
        <dbReference type="Pfam" id="PF23988"/>
    </source>
</evidence>
<dbReference type="Gene3D" id="3.10.290.30">
    <property type="entry name" value="MM3350-like"/>
    <property type="match status" value="1"/>
</dbReference>
<dbReference type="InterPro" id="IPR012912">
    <property type="entry name" value="Plasmid_pRiA4b_Orf3-like"/>
</dbReference>
<dbReference type="Pfam" id="PF22007">
    <property type="entry name" value="DUF6930"/>
    <property type="match status" value="1"/>
</dbReference>
<reference evidence="4" key="1">
    <citation type="journal article" date="2021" name="PeerJ">
        <title>Extensive microbial diversity within the chicken gut microbiome revealed by metagenomics and culture.</title>
        <authorList>
            <person name="Gilroy R."/>
            <person name="Ravi A."/>
            <person name="Getino M."/>
            <person name="Pursley I."/>
            <person name="Horton D.L."/>
            <person name="Alikhan N.F."/>
            <person name="Baker D."/>
            <person name="Gharbi K."/>
            <person name="Hall N."/>
            <person name="Watson M."/>
            <person name="Adriaenssens E.M."/>
            <person name="Foster-Nyarko E."/>
            <person name="Jarju S."/>
            <person name="Secka A."/>
            <person name="Antonio M."/>
            <person name="Oren A."/>
            <person name="Chaudhuri R.R."/>
            <person name="La Ragione R."/>
            <person name="Hildebrand F."/>
            <person name="Pallen M.J."/>
        </authorList>
    </citation>
    <scope>NUCLEOTIDE SEQUENCE</scope>
    <source>
        <strain evidence="4">CHK165-2605</strain>
    </source>
</reference>
<evidence type="ECO:0000313" key="5">
    <source>
        <dbReference type="Proteomes" id="UP000823895"/>
    </source>
</evidence>
<dbReference type="PANTHER" id="PTHR41878:SF1">
    <property type="entry name" value="TNPR PROTEIN"/>
    <property type="match status" value="1"/>
</dbReference>
<dbReference type="Pfam" id="PF07929">
    <property type="entry name" value="PRiA4_ORF3"/>
    <property type="match status" value="1"/>
</dbReference>
<reference evidence="4" key="2">
    <citation type="submission" date="2021-04" db="EMBL/GenBank/DDBJ databases">
        <authorList>
            <person name="Gilroy R."/>
        </authorList>
    </citation>
    <scope>NUCLEOTIDE SEQUENCE</scope>
    <source>
        <strain evidence="4">CHK165-2605</strain>
    </source>
</reference>
<feature type="domain" description="DUF6930" evidence="2">
    <location>
        <begin position="447"/>
        <end position="566"/>
    </location>
</feature>
<evidence type="ECO:0000259" key="2">
    <source>
        <dbReference type="Pfam" id="PF22007"/>
    </source>
</evidence>
<dbReference type="InterPro" id="IPR055733">
    <property type="entry name" value="DUF7309"/>
</dbReference>
<protein>
    <submittedName>
        <fullName evidence="4">Plasmid pRiA4b ORF-3 family protein</fullName>
    </submittedName>
</protein>
<feature type="domain" description="DUF7309" evidence="3">
    <location>
        <begin position="246"/>
        <end position="414"/>
    </location>
</feature>
<dbReference type="AlphaFoldDB" id="A0A9D2P3V4"/>
<name>A0A9D2P3V4_9FIRM</name>
<comment type="caution">
    <text evidence="4">The sequence shown here is derived from an EMBL/GenBank/DDBJ whole genome shotgun (WGS) entry which is preliminary data.</text>
</comment>
<dbReference type="EMBL" id="DWWI01000175">
    <property type="protein sequence ID" value="HJC43622.1"/>
    <property type="molecule type" value="Genomic_DNA"/>
</dbReference>
<dbReference type="PANTHER" id="PTHR41878">
    <property type="entry name" value="LEXA REPRESSOR-RELATED"/>
    <property type="match status" value="1"/>
</dbReference>
<organism evidence="4 5">
    <name type="scientific">Candidatus Mediterraneibacter gallistercoris</name>
    <dbReference type="NCBI Taxonomy" id="2838671"/>
    <lineage>
        <taxon>Bacteria</taxon>
        <taxon>Bacillati</taxon>
        <taxon>Bacillota</taxon>
        <taxon>Clostridia</taxon>
        <taxon>Lachnospirales</taxon>
        <taxon>Lachnospiraceae</taxon>
        <taxon>Mediterraneibacter</taxon>
    </lineage>
</organism>
<feature type="domain" description="Plasmid pRiA4b Orf3-like" evidence="1">
    <location>
        <begin position="2"/>
        <end position="178"/>
    </location>
</feature>
<evidence type="ECO:0000313" key="4">
    <source>
        <dbReference type="EMBL" id="HJC43622.1"/>
    </source>
</evidence>
<dbReference type="Proteomes" id="UP000823895">
    <property type="component" value="Unassembled WGS sequence"/>
</dbReference>